<evidence type="ECO:0000313" key="1">
    <source>
        <dbReference type="EMBL" id="SVD30902.1"/>
    </source>
</evidence>
<sequence>MSSGATKIGDLDVLPGWDLGGLF</sequence>
<accession>A0A382UA23</accession>
<proteinExistence type="predicted"/>
<gene>
    <name evidence="1" type="ORF">METZ01_LOCUS383756</name>
</gene>
<dbReference type="AlphaFoldDB" id="A0A382UA23"/>
<reference evidence="1" key="1">
    <citation type="submission" date="2018-05" db="EMBL/GenBank/DDBJ databases">
        <authorList>
            <person name="Lanie J.A."/>
            <person name="Ng W.-L."/>
            <person name="Kazmierczak K.M."/>
            <person name="Andrzejewski T.M."/>
            <person name="Davidsen T.M."/>
            <person name="Wayne K.J."/>
            <person name="Tettelin H."/>
            <person name="Glass J.I."/>
            <person name="Rusch D."/>
            <person name="Podicherti R."/>
            <person name="Tsui H.-C.T."/>
            <person name="Winkler M.E."/>
        </authorList>
    </citation>
    <scope>NUCLEOTIDE SEQUENCE</scope>
</reference>
<dbReference type="EMBL" id="UINC01142524">
    <property type="protein sequence ID" value="SVD30902.1"/>
    <property type="molecule type" value="Genomic_DNA"/>
</dbReference>
<organism evidence="1">
    <name type="scientific">marine metagenome</name>
    <dbReference type="NCBI Taxonomy" id="408172"/>
    <lineage>
        <taxon>unclassified sequences</taxon>
        <taxon>metagenomes</taxon>
        <taxon>ecological metagenomes</taxon>
    </lineage>
</organism>
<protein>
    <submittedName>
        <fullName evidence="1">Uncharacterized protein</fullName>
    </submittedName>
</protein>
<feature type="non-terminal residue" evidence="1">
    <location>
        <position position="23"/>
    </location>
</feature>
<name>A0A382UA23_9ZZZZ</name>